<evidence type="ECO:0000256" key="10">
    <source>
        <dbReference type="ARBA" id="ARBA00022837"/>
    </source>
</evidence>
<keyword evidence="11" id="KW-0809">Transit peptide</keyword>
<keyword evidence="6" id="KW-0109">Calcium transport</keyword>
<evidence type="ECO:0000256" key="4">
    <source>
        <dbReference type="ARBA" id="ARBA00022448"/>
    </source>
</evidence>
<dbReference type="Pfam" id="PF26561">
    <property type="entry name" value="LETM1_C"/>
    <property type="match status" value="1"/>
</dbReference>
<evidence type="ECO:0000313" key="24">
    <source>
        <dbReference type="Proteomes" id="UP001186944"/>
    </source>
</evidence>
<dbReference type="Proteomes" id="UP001186944">
    <property type="component" value="Unassembled WGS sequence"/>
</dbReference>
<evidence type="ECO:0000259" key="21">
    <source>
        <dbReference type="PROSITE" id="PS50222"/>
    </source>
</evidence>
<dbReference type="GO" id="GO:0030003">
    <property type="term" value="P:intracellular monoatomic cation homeostasis"/>
    <property type="evidence" value="ECO:0007669"/>
    <property type="project" value="TreeGrafter"/>
</dbReference>
<keyword evidence="14" id="KW-0406">Ion transport</keyword>
<gene>
    <name evidence="23" type="ORF">FSP39_016948</name>
</gene>
<keyword evidence="7" id="KW-0812">Transmembrane</keyword>
<dbReference type="PANTHER" id="PTHR14009:SF1">
    <property type="entry name" value="MITOCHONDRIAL PROTON_CALCIUM EXCHANGER PROTEIN"/>
    <property type="match status" value="1"/>
</dbReference>
<keyword evidence="24" id="KW-1185">Reference proteome</keyword>
<dbReference type="GO" id="GO:0005743">
    <property type="term" value="C:mitochondrial inner membrane"/>
    <property type="evidence" value="ECO:0007669"/>
    <property type="project" value="UniProtKB-SubCell"/>
</dbReference>
<reference evidence="23" key="1">
    <citation type="submission" date="2019-08" db="EMBL/GenBank/DDBJ databases">
        <title>The improved chromosome-level genome for the pearl oyster Pinctada fucata martensii using PacBio sequencing and Hi-C.</title>
        <authorList>
            <person name="Zheng Z."/>
        </authorList>
    </citation>
    <scope>NUCLEOTIDE SEQUENCE</scope>
    <source>
        <strain evidence="23">ZZ-2019</strain>
        <tissue evidence="23">Adductor muscle</tissue>
    </source>
</reference>
<keyword evidence="15 18" id="KW-0496">Mitochondrion</keyword>
<feature type="region of interest" description="Disordered" evidence="20">
    <location>
        <begin position="751"/>
        <end position="786"/>
    </location>
</feature>
<dbReference type="GO" id="GO:0005509">
    <property type="term" value="F:calcium ion binding"/>
    <property type="evidence" value="ECO:0007669"/>
    <property type="project" value="InterPro"/>
</dbReference>
<name>A0AA88Y0W2_PINIB</name>
<evidence type="ECO:0000256" key="14">
    <source>
        <dbReference type="ARBA" id="ARBA00023065"/>
    </source>
</evidence>
<dbReference type="Gene3D" id="1.10.238.10">
    <property type="entry name" value="EF-hand"/>
    <property type="match status" value="1"/>
</dbReference>
<feature type="coiled-coil region" evidence="19">
    <location>
        <begin position="468"/>
        <end position="508"/>
    </location>
</feature>
<dbReference type="GO" id="GO:0043022">
    <property type="term" value="F:ribosome binding"/>
    <property type="evidence" value="ECO:0007669"/>
    <property type="project" value="InterPro"/>
</dbReference>
<keyword evidence="9" id="KW-0999">Mitochondrion inner membrane</keyword>
<accession>A0AA88Y0W2</accession>
<evidence type="ECO:0000256" key="20">
    <source>
        <dbReference type="SAM" id="MobiDB-lite"/>
    </source>
</evidence>
<dbReference type="Pfam" id="PF07766">
    <property type="entry name" value="LETM1_RBD"/>
    <property type="match status" value="1"/>
</dbReference>
<evidence type="ECO:0000256" key="17">
    <source>
        <dbReference type="ARBA" id="ARBA00031360"/>
    </source>
</evidence>
<feature type="coiled-coil region" evidence="19">
    <location>
        <begin position="563"/>
        <end position="590"/>
    </location>
</feature>
<feature type="domain" description="Letm1 RBD" evidence="22">
    <location>
        <begin position="253"/>
        <end position="528"/>
    </location>
</feature>
<dbReference type="InterPro" id="IPR002048">
    <property type="entry name" value="EF_hand_dom"/>
</dbReference>
<dbReference type="AlphaFoldDB" id="A0AA88Y0W2"/>
<feature type="domain" description="EF-hand" evidence="21">
    <location>
        <begin position="690"/>
        <end position="725"/>
    </location>
</feature>
<evidence type="ECO:0000256" key="13">
    <source>
        <dbReference type="ARBA" id="ARBA00023054"/>
    </source>
</evidence>
<evidence type="ECO:0000256" key="18">
    <source>
        <dbReference type="PROSITE-ProRule" id="PRU01094"/>
    </source>
</evidence>
<evidence type="ECO:0000256" key="11">
    <source>
        <dbReference type="ARBA" id="ARBA00022946"/>
    </source>
</evidence>
<protein>
    <recommendedName>
        <fullName evidence="3">Mitochondrial proton/calcium exchanger protein</fullName>
    </recommendedName>
    <alternativeName>
        <fullName evidence="17">Leucine zipper-EF-hand-containing transmembrane protein 1</fullName>
    </alternativeName>
</protein>
<feature type="compositionally biased region" description="Basic and acidic residues" evidence="20">
    <location>
        <begin position="171"/>
        <end position="184"/>
    </location>
</feature>
<comment type="caution">
    <text evidence="23">The sequence shown here is derived from an EMBL/GenBank/DDBJ whole genome shotgun (WGS) entry which is preliminary data.</text>
</comment>
<evidence type="ECO:0000259" key="22">
    <source>
        <dbReference type="PROSITE" id="PS51758"/>
    </source>
</evidence>
<dbReference type="PROSITE" id="PS51758">
    <property type="entry name" value="LETM1_RBD"/>
    <property type="match status" value="1"/>
</dbReference>
<organism evidence="23 24">
    <name type="scientific">Pinctada imbricata</name>
    <name type="common">Atlantic pearl-oyster</name>
    <name type="synonym">Pinctada martensii</name>
    <dbReference type="NCBI Taxonomy" id="66713"/>
    <lineage>
        <taxon>Eukaryota</taxon>
        <taxon>Metazoa</taxon>
        <taxon>Spiralia</taxon>
        <taxon>Lophotrochozoa</taxon>
        <taxon>Mollusca</taxon>
        <taxon>Bivalvia</taxon>
        <taxon>Autobranchia</taxon>
        <taxon>Pteriomorphia</taxon>
        <taxon>Pterioida</taxon>
        <taxon>Pterioidea</taxon>
        <taxon>Pteriidae</taxon>
        <taxon>Pinctada</taxon>
    </lineage>
</organism>
<feature type="compositionally biased region" description="Basic and acidic residues" evidence="20">
    <location>
        <begin position="751"/>
        <end position="763"/>
    </location>
</feature>
<evidence type="ECO:0000256" key="12">
    <source>
        <dbReference type="ARBA" id="ARBA00022989"/>
    </source>
</evidence>
<keyword evidence="10" id="KW-0106">Calcium</keyword>
<evidence type="ECO:0000256" key="8">
    <source>
        <dbReference type="ARBA" id="ARBA00022723"/>
    </source>
</evidence>
<feature type="region of interest" description="Disordered" evidence="20">
    <location>
        <begin position="165"/>
        <end position="186"/>
    </location>
</feature>
<evidence type="ECO:0000313" key="23">
    <source>
        <dbReference type="EMBL" id="KAK3095633.1"/>
    </source>
</evidence>
<keyword evidence="13 19" id="KW-0175">Coiled coil</keyword>
<dbReference type="EMBL" id="VSWD01000008">
    <property type="protein sequence ID" value="KAK3095633.1"/>
    <property type="molecule type" value="Genomic_DNA"/>
</dbReference>
<dbReference type="InterPro" id="IPR044202">
    <property type="entry name" value="LETM1/MDM38-like"/>
</dbReference>
<comment type="similarity">
    <text evidence="2">Belongs to the LETM1 family.</text>
</comment>
<evidence type="ECO:0000256" key="9">
    <source>
        <dbReference type="ARBA" id="ARBA00022792"/>
    </source>
</evidence>
<keyword evidence="16" id="KW-0472">Membrane</keyword>
<evidence type="ECO:0000256" key="16">
    <source>
        <dbReference type="ARBA" id="ARBA00023136"/>
    </source>
</evidence>
<dbReference type="PANTHER" id="PTHR14009">
    <property type="entry name" value="LEUCINE ZIPPER-EF-HAND CONTAINING TRANSMEMBRANE PROTEIN"/>
    <property type="match status" value="1"/>
</dbReference>
<keyword evidence="12" id="KW-1133">Transmembrane helix</keyword>
<dbReference type="InterPro" id="IPR011992">
    <property type="entry name" value="EF-hand-dom_pair"/>
</dbReference>
<evidence type="ECO:0000256" key="19">
    <source>
        <dbReference type="SAM" id="Coils"/>
    </source>
</evidence>
<keyword evidence="4" id="KW-0813">Transport</keyword>
<dbReference type="PROSITE" id="PS50222">
    <property type="entry name" value="EF_HAND_2"/>
    <property type="match status" value="1"/>
</dbReference>
<evidence type="ECO:0000256" key="3">
    <source>
        <dbReference type="ARBA" id="ARBA00020557"/>
    </source>
</evidence>
<evidence type="ECO:0000256" key="6">
    <source>
        <dbReference type="ARBA" id="ARBA00022568"/>
    </source>
</evidence>
<evidence type="ECO:0000256" key="1">
    <source>
        <dbReference type="ARBA" id="ARBA00004434"/>
    </source>
</evidence>
<evidence type="ECO:0000256" key="5">
    <source>
        <dbReference type="ARBA" id="ARBA00022449"/>
    </source>
</evidence>
<dbReference type="InterPro" id="IPR033122">
    <property type="entry name" value="LETM1-like_RBD"/>
</dbReference>
<keyword evidence="8" id="KW-0479">Metal-binding</keyword>
<comment type="subcellular location">
    <subcellularLocation>
        <location evidence="1">Mitochondrion inner membrane</location>
        <topology evidence="1">Single-pass membrane protein</topology>
    </subcellularLocation>
</comment>
<dbReference type="InterPro" id="IPR059005">
    <property type="entry name" value="LETM1_C"/>
</dbReference>
<evidence type="ECO:0000256" key="15">
    <source>
        <dbReference type="ARBA" id="ARBA00023128"/>
    </source>
</evidence>
<keyword evidence="5" id="KW-0050">Antiport</keyword>
<dbReference type="GO" id="GO:0015297">
    <property type="term" value="F:antiporter activity"/>
    <property type="evidence" value="ECO:0007669"/>
    <property type="project" value="UniProtKB-KW"/>
</dbReference>
<sequence length="786" mass="90156">MCENEDVAHLRLNGYRNVYVRKRTLDLKIGNSALHLRVQLHMCIHGKDLSTRIVHCGCVRSNGNNVSVQLQNSRCLNKASDAVYLRLGIQVVDPTSHNLVLTNRKHHKHLQGNYVQSSHSNHGSYQTYLSDFPQIIAVRHFHLSSVTCKDESLVEKVVKAVKSKPSSVKDASSEKTEVEAEEKVTSTPVKEQPKDVVVKKSLWERFVAEMKHYGNGFRLLFIDVRVCCKLTWQLLNGKTLSRRERKQQEKLKKQLKVKLEMAKFLQDTIEESALQSKKKKQREMAEQFSNFVAKIRGKGISVTTDEILYFSKLFEDEITLDNLPREQLMALCKVLNLPPLGTDNMLRFQLEMKLRQLKADDKMIQKEGIDSLSNWELQAACRARGMRALGVPDTRLKFQLNQWLDLHLNQNIPTSLLLLSRALYLPETLSATEQLTETISKLSDETTKETQIKLSEMYGEKIDNTAKLELIKQQQAAIEKEKQAQAEEEEAEKQKEMEKAEAVAAKTAMGMKEVLADEALELTAKPEEELKDMAEDIEDEKITTKDLSEIEEAIEEIAKERQFNIDKEELDDLKEDVAEYKEDLEDLRAVIISQGGEEKDISESKAAKRLAKRVEKLISQLDTTIITLHDRKDEIQTQIDVGEVKLKRSQELRDDEEKRQKLISSLRAKKEGVISINELLLALKRIQKVPDDTRLQKIVQVLDEDRDGNIDISHVLKVIELLGKENVKLESSKVSEIIDLIKQENILEEEEKQKEKLEKEKQNNNKSQSENSDNGEPQQEVRQEQS</sequence>
<evidence type="ECO:0000256" key="7">
    <source>
        <dbReference type="ARBA" id="ARBA00022692"/>
    </source>
</evidence>
<evidence type="ECO:0000256" key="2">
    <source>
        <dbReference type="ARBA" id="ARBA00009584"/>
    </source>
</evidence>
<proteinExistence type="inferred from homology"/>
<dbReference type="SUPFAM" id="SSF47473">
    <property type="entry name" value="EF-hand"/>
    <property type="match status" value="1"/>
</dbReference>